<keyword evidence="3" id="KW-1185">Reference proteome</keyword>
<dbReference type="AlphaFoldDB" id="A0A8S1XPF9"/>
<comment type="caution">
    <text evidence="2">The sequence shown here is derived from an EMBL/GenBank/DDBJ whole genome shotgun (WGS) entry which is preliminary data.</text>
</comment>
<protein>
    <submittedName>
        <fullName evidence="2">Uncharacterized protein</fullName>
    </submittedName>
</protein>
<dbReference type="OMA" id="MIDYKIK"/>
<proteinExistence type="predicted"/>
<reference evidence="2" key="1">
    <citation type="submission" date="2021-01" db="EMBL/GenBank/DDBJ databases">
        <authorList>
            <consortium name="Genoscope - CEA"/>
            <person name="William W."/>
        </authorList>
    </citation>
    <scope>NUCLEOTIDE SEQUENCE</scope>
</reference>
<gene>
    <name evidence="2" type="ORF">POCTA_138.1.T1270127</name>
</gene>
<name>A0A8S1XPF9_PAROT</name>
<sequence length="229" mass="27104">MIDYKIKNLEERIQIQEQNVERKIFKLEERLKQINQKFDRIESLGDRLESLNNLFDQLKSNFDAKLQVFDDKISHLAGKIGKLKIDNTQQLYQIIKKSFEEANQDLSKIKAQGYKKSEAQLRQSNIMDLQKNDRLRSITQEKNQNEEDLQKKLKSQMMDKFQFTLQTKQSDDTQILTESNKISNKKLETLTLENSSILDQTQSHDPINSKLKHTNSTIYIREQLKNLRK</sequence>
<dbReference type="EMBL" id="CAJJDP010000127">
    <property type="protein sequence ID" value="CAD8202538.1"/>
    <property type="molecule type" value="Genomic_DNA"/>
</dbReference>
<keyword evidence="1" id="KW-0175">Coiled coil</keyword>
<dbReference type="Proteomes" id="UP000683925">
    <property type="component" value="Unassembled WGS sequence"/>
</dbReference>
<evidence type="ECO:0000256" key="1">
    <source>
        <dbReference type="SAM" id="Coils"/>
    </source>
</evidence>
<accession>A0A8S1XPF9</accession>
<evidence type="ECO:0000313" key="2">
    <source>
        <dbReference type="EMBL" id="CAD8202538.1"/>
    </source>
</evidence>
<dbReference type="OrthoDB" id="298681at2759"/>
<evidence type="ECO:0000313" key="3">
    <source>
        <dbReference type="Proteomes" id="UP000683925"/>
    </source>
</evidence>
<feature type="coiled-coil region" evidence="1">
    <location>
        <begin position="6"/>
        <end position="61"/>
    </location>
</feature>
<organism evidence="2 3">
    <name type="scientific">Paramecium octaurelia</name>
    <dbReference type="NCBI Taxonomy" id="43137"/>
    <lineage>
        <taxon>Eukaryota</taxon>
        <taxon>Sar</taxon>
        <taxon>Alveolata</taxon>
        <taxon>Ciliophora</taxon>
        <taxon>Intramacronucleata</taxon>
        <taxon>Oligohymenophorea</taxon>
        <taxon>Peniculida</taxon>
        <taxon>Parameciidae</taxon>
        <taxon>Paramecium</taxon>
    </lineage>
</organism>